<gene>
    <name evidence="2" type="ORF">BDK92_6660</name>
</gene>
<keyword evidence="3" id="KW-1185">Reference proteome</keyword>
<dbReference type="InterPro" id="IPR001753">
    <property type="entry name" value="Enoyl-CoA_hydra/iso"/>
</dbReference>
<evidence type="ECO:0000313" key="2">
    <source>
        <dbReference type="EMBL" id="RKR92224.1"/>
    </source>
</evidence>
<dbReference type="Proteomes" id="UP000277671">
    <property type="component" value="Unassembled WGS sequence"/>
</dbReference>
<dbReference type="AlphaFoldDB" id="A0A495JV79"/>
<protein>
    <submittedName>
        <fullName evidence="2">Enoyl-CoA hydratase/carnithine racemase</fullName>
    </submittedName>
</protein>
<comment type="caution">
    <text evidence="2">The sequence shown here is derived from an EMBL/GenBank/DDBJ whole genome shotgun (WGS) entry which is preliminary data.</text>
</comment>
<dbReference type="CDD" id="cd06558">
    <property type="entry name" value="crotonase-like"/>
    <property type="match status" value="1"/>
</dbReference>
<evidence type="ECO:0000313" key="3">
    <source>
        <dbReference type="Proteomes" id="UP000277671"/>
    </source>
</evidence>
<dbReference type="InterPro" id="IPR029045">
    <property type="entry name" value="ClpP/crotonase-like_dom_sf"/>
</dbReference>
<dbReference type="Pfam" id="PF00378">
    <property type="entry name" value="ECH_1"/>
    <property type="match status" value="1"/>
</dbReference>
<dbReference type="EMBL" id="RBKT01000001">
    <property type="protein sequence ID" value="RKR92224.1"/>
    <property type="molecule type" value="Genomic_DNA"/>
</dbReference>
<dbReference type="RefSeq" id="WP_211349455.1">
    <property type="nucleotide sequence ID" value="NZ_RBKT01000001.1"/>
</dbReference>
<dbReference type="GO" id="GO:0003824">
    <property type="term" value="F:catalytic activity"/>
    <property type="evidence" value="ECO:0007669"/>
    <property type="project" value="InterPro"/>
</dbReference>
<accession>A0A495JV79</accession>
<comment type="similarity">
    <text evidence="1">Belongs to the enoyl-CoA hydratase/isomerase family.</text>
</comment>
<reference evidence="2 3" key="1">
    <citation type="submission" date="2018-10" db="EMBL/GenBank/DDBJ databases">
        <title>Sequencing the genomes of 1000 actinobacteria strains.</title>
        <authorList>
            <person name="Klenk H.-P."/>
        </authorList>
    </citation>
    <scope>NUCLEOTIDE SEQUENCE [LARGE SCALE GENOMIC DNA]</scope>
    <source>
        <strain evidence="2 3">DSM 45175</strain>
    </source>
</reference>
<dbReference type="Gene3D" id="3.90.226.10">
    <property type="entry name" value="2-enoyl-CoA Hydratase, Chain A, domain 1"/>
    <property type="match status" value="1"/>
</dbReference>
<sequence>MPQIHVRQNSATYWTATFDHGPVNLMDPDTLYELDALVSRLETDPDVQVVVFDSANPDYFIAHWDMAADPQTVVGMATESSKRRGMHPYTDLFTRLSRLPVVTIASVRGRVRGAGSEFILACDIRFASRERAVLGQFEVGLGAVPGGGTTAWLPRLMGRGRALEVLLGADDFPGDLAERYGYVNRALPDGELDEFVDGFASRIAGFEKQAIVETKALVNRVDLPSDDEFVAALNGYFASFSRPGTQARAAALFELGVQQPGDGELRLGHHVAQYKGDAGVQN</sequence>
<organism evidence="2 3">
    <name type="scientific">Micromonospora pisi</name>
    <dbReference type="NCBI Taxonomy" id="589240"/>
    <lineage>
        <taxon>Bacteria</taxon>
        <taxon>Bacillati</taxon>
        <taxon>Actinomycetota</taxon>
        <taxon>Actinomycetes</taxon>
        <taxon>Micromonosporales</taxon>
        <taxon>Micromonosporaceae</taxon>
        <taxon>Micromonospora</taxon>
    </lineage>
</organism>
<dbReference type="InterPro" id="IPR018376">
    <property type="entry name" value="Enoyl-CoA_hyd/isom_CS"/>
</dbReference>
<dbReference type="SUPFAM" id="SSF52096">
    <property type="entry name" value="ClpP/crotonase"/>
    <property type="match status" value="1"/>
</dbReference>
<dbReference type="PANTHER" id="PTHR43459">
    <property type="entry name" value="ENOYL-COA HYDRATASE"/>
    <property type="match status" value="1"/>
</dbReference>
<dbReference type="PANTHER" id="PTHR43459:SF1">
    <property type="entry name" value="EG:BACN32G11.4 PROTEIN"/>
    <property type="match status" value="1"/>
</dbReference>
<dbReference type="PROSITE" id="PS00166">
    <property type="entry name" value="ENOYL_COA_HYDRATASE"/>
    <property type="match status" value="1"/>
</dbReference>
<proteinExistence type="inferred from homology"/>
<name>A0A495JV79_9ACTN</name>
<evidence type="ECO:0000256" key="1">
    <source>
        <dbReference type="RuleBase" id="RU003707"/>
    </source>
</evidence>